<dbReference type="PANTHER" id="PTHR18929:SF240">
    <property type="entry name" value="PROTEIN DISULFIDE-ISOMERASE"/>
    <property type="match status" value="1"/>
</dbReference>
<evidence type="ECO:0000256" key="1">
    <source>
        <dbReference type="ARBA" id="ARBA00006347"/>
    </source>
</evidence>
<protein>
    <submittedName>
        <fullName evidence="3">Disulfide isomerase</fullName>
    </submittedName>
</protein>
<dbReference type="Gene3D" id="3.40.30.10">
    <property type="entry name" value="Glutaredoxin"/>
    <property type="match status" value="4"/>
</dbReference>
<dbReference type="InterPro" id="IPR036249">
    <property type="entry name" value="Thioredoxin-like_sf"/>
</dbReference>
<dbReference type="Pfam" id="PF00085">
    <property type="entry name" value="Thioredoxin"/>
    <property type="match status" value="2"/>
</dbReference>
<dbReference type="InParanoid" id="A0A078AFU2"/>
<dbReference type="PANTHER" id="PTHR18929">
    <property type="entry name" value="PROTEIN DISULFIDE ISOMERASE"/>
    <property type="match status" value="1"/>
</dbReference>
<dbReference type="GO" id="GO:0003756">
    <property type="term" value="F:protein disulfide isomerase activity"/>
    <property type="evidence" value="ECO:0007669"/>
    <property type="project" value="TreeGrafter"/>
</dbReference>
<dbReference type="Pfam" id="PF13848">
    <property type="entry name" value="Thioredoxin_6"/>
    <property type="match status" value="1"/>
</dbReference>
<feature type="domain" description="Thioredoxin" evidence="2">
    <location>
        <begin position="376"/>
        <end position="472"/>
    </location>
</feature>
<organism evidence="3 4">
    <name type="scientific">Stylonychia lemnae</name>
    <name type="common">Ciliate</name>
    <dbReference type="NCBI Taxonomy" id="5949"/>
    <lineage>
        <taxon>Eukaryota</taxon>
        <taxon>Sar</taxon>
        <taxon>Alveolata</taxon>
        <taxon>Ciliophora</taxon>
        <taxon>Intramacronucleata</taxon>
        <taxon>Spirotrichea</taxon>
        <taxon>Stichotrichia</taxon>
        <taxon>Sporadotrichida</taxon>
        <taxon>Oxytrichidae</taxon>
        <taxon>Stylonychinae</taxon>
        <taxon>Stylonychia</taxon>
    </lineage>
</organism>
<sequence>MICYATAQSHTHDNGFFNLTDLTFDDHMRDHDYVFVQFTSEHCYKCKKLDSNFRRAAQELSQLDPPMYFAYIDGPSSPKARDRFKVKMYPSFVYFHRGHPQYYWGTTDQFEDIHNWVYKKVHPHVKEISNMTQLWDLQDHQDVVVVYIGDTNTSEYKQIYTLVARRYDKAFFTRTDLGSEIADAYEITKEPEVILLRKAAVEHVIFEKNWTHANFERWIVQKSVPDVFIYEQNYAYHIFTHRHIAMFLFRDERVPDHLNLEQKFREIALDLKMEKDHEEVFFVISDINNAEQKKLGDHIGIDYEHLPLIVLIHPHDKQIEKYVLQEKDLHTHLTFQNLLEFLGHHKRGNLKRHLKVQEGEEKIVKNGSVYDIQGDNKLHEFIETRDKDVVILYYAHFCSHSQNILPEYEAAAQKLSKTTPRIIFGRIDVVLNDLDDHVHEYPTIVLYRMGEKAYPLKYQGIRRTNGILQFLNDNSKAVRIYASKRGYQHQELDL</sequence>
<accession>A0A078AFU2</accession>
<keyword evidence="3" id="KW-0413">Isomerase</keyword>
<dbReference type="GO" id="GO:0006457">
    <property type="term" value="P:protein folding"/>
    <property type="evidence" value="ECO:0007669"/>
    <property type="project" value="TreeGrafter"/>
</dbReference>
<comment type="similarity">
    <text evidence="1">Belongs to the protein disulfide isomerase family.</text>
</comment>
<dbReference type="EMBL" id="CCKQ01009597">
    <property type="protein sequence ID" value="CDW81099.1"/>
    <property type="molecule type" value="Genomic_DNA"/>
</dbReference>
<reference evidence="3 4" key="1">
    <citation type="submission" date="2014-06" db="EMBL/GenBank/DDBJ databases">
        <authorList>
            <person name="Swart Estienne"/>
        </authorList>
    </citation>
    <scope>NUCLEOTIDE SEQUENCE [LARGE SCALE GENOMIC DNA]</scope>
    <source>
        <strain evidence="3 4">130c</strain>
    </source>
</reference>
<dbReference type="OMA" id="LIVYTHW"/>
<evidence type="ECO:0000313" key="3">
    <source>
        <dbReference type="EMBL" id="CDW81099.1"/>
    </source>
</evidence>
<proteinExistence type="inferred from homology"/>
<dbReference type="GO" id="GO:0034976">
    <property type="term" value="P:response to endoplasmic reticulum stress"/>
    <property type="evidence" value="ECO:0007669"/>
    <property type="project" value="TreeGrafter"/>
</dbReference>
<gene>
    <name evidence="3" type="primary">Contig16739.g17832</name>
    <name evidence="3" type="ORF">STYLEM_10108</name>
</gene>
<keyword evidence="4" id="KW-1185">Reference proteome</keyword>
<dbReference type="InterPro" id="IPR013766">
    <property type="entry name" value="Thioredoxin_domain"/>
</dbReference>
<feature type="domain" description="Thioredoxin" evidence="2">
    <location>
        <begin position="18"/>
        <end position="116"/>
    </location>
</feature>
<dbReference type="Proteomes" id="UP000039865">
    <property type="component" value="Unassembled WGS sequence"/>
</dbReference>
<evidence type="ECO:0000259" key="2">
    <source>
        <dbReference type="Pfam" id="PF00085"/>
    </source>
</evidence>
<evidence type="ECO:0000313" key="4">
    <source>
        <dbReference type="Proteomes" id="UP000039865"/>
    </source>
</evidence>
<dbReference type="SUPFAM" id="SSF52833">
    <property type="entry name" value="Thioredoxin-like"/>
    <property type="match status" value="4"/>
</dbReference>
<dbReference type="CDD" id="cd02961">
    <property type="entry name" value="PDI_a_family"/>
    <property type="match status" value="1"/>
</dbReference>
<name>A0A078AFU2_STYLE</name>
<dbReference type="OrthoDB" id="28542at2759"/>
<dbReference type="GO" id="GO:0005783">
    <property type="term" value="C:endoplasmic reticulum"/>
    <property type="evidence" value="ECO:0007669"/>
    <property type="project" value="TreeGrafter"/>
</dbReference>
<dbReference type="AlphaFoldDB" id="A0A078AFU2"/>
<dbReference type="CDD" id="cd02981">
    <property type="entry name" value="PDI_b_family"/>
    <property type="match status" value="1"/>
</dbReference>